<evidence type="ECO:0000313" key="1">
    <source>
        <dbReference type="EMBL" id="KAL2719715.1"/>
    </source>
</evidence>
<organism evidence="1 2">
    <name type="scientific">Vespula maculifrons</name>
    <name type="common">Eastern yellow jacket</name>
    <name type="synonym">Wasp</name>
    <dbReference type="NCBI Taxonomy" id="7453"/>
    <lineage>
        <taxon>Eukaryota</taxon>
        <taxon>Metazoa</taxon>
        <taxon>Ecdysozoa</taxon>
        <taxon>Arthropoda</taxon>
        <taxon>Hexapoda</taxon>
        <taxon>Insecta</taxon>
        <taxon>Pterygota</taxon>
        <taxon>Neoptera</taxon>
        <taxon>Endopterygota</taxon>
        <taxon>Hymenoptera</taxon>
        <taxon>Apocrita</taxon>
        <taxon>Aculeata</taxon>
        <taxon>Vespoidea</taxon>
        <taxon>Vespidae</taxon>
        <taxon>Vespinae</taxon>
        <taxon>Vespula</taxon>
    </lineage>
</organism>
<comment type="caution">
    <text evidence="1">The sequence shown here is derived from an EMBL/GenBank/DDBJ whole genome shotgun (WGS) entry which is preliminary data.</text>
</comment>
<dbReference type="Proteomes" id="UP001607303">
    <property type="component" value="Unassembled WGS sequence"/>
</dbReference>
<name>A0ABD2AGQ8_VESMC</name>
<gene>
    <name evidence="1" type="ORF">V1477_021209</name>
</gene>
<reference evidence="1 2" key="1">
    <citation type="journal article" date="2024" name="Ann. Entomol. Soc. Am.">
        <title>Genomic analyses of the southern and eastern yellowjacket wasps (Hymenoptera: Vespidae) reveal evolutionary signatures of social life.</title>
        <authorList>
            <person name="Catto M.A."/>
            <person name="Caine P.B."/>
            <person name="Orr S.E."/>
            <person name="Hunt B.G."/>
            <person name="Goodisman M.A.D."/>
        </authorList>
    </citation>
    <scope>NUCLEOTIDE SEQUENCE [LARGE SCALE GENOMIC DNA]</scope>
    <source>
        <strain evidence="1">232</strain>
        <tissue evidence="1">Head and thorax</tissue>
    </source>
</reference>
<sequence length="60" mass="7138">YTGRNGGDRSYNSPEVLKRSRIDRYRNCNYFQRRYTIYARTTQNVTIKYSTSEGRCAICN</sequence>
<evidence type="ECO:0000313" key="2">
    <source>
        <dbReference type="Proteomes" id="UP001607303"/>
    </source>
</evidence>
<dbReference type="AlphaFoldDB" id="A0ABD2AGQ8"/>
<accession>A0ABD2AGQ8</accession>
<proteinExistence type="predicted"/>
<keyword evidence="2" id="KW-1185">Reference proteome</keyword>
<feature type="non-terminal residue" evidence="1">
    <location>
        <position position="1"/>
    </location>
</feature>
<protein>
    <submittedName>
        <fullName evidence="1">Uncharacterized protein</fullName>
    </submittedName>
</protein>
<dbReference type="EMBL" id="JAYRBN010000119">
    <property type="protein sequence ID" value="KAL2719715.1"/>
    <property type="molecule type" value="Genomic_DNA"/>
</dbReference>